<dbReference type="AlphaFoldDB" id="A0A974D639"/>
<evidence type="ECO:0000313" key="2">
    <source>
        <dbReference type="Proteomes" id="UP000694892"/>
    </source>
</evidence>
<dbReference type="EMBL" id="CM004472">
    <property type="protein sequence ID" value="OCT85315.1"/>
    <property type="molecule type" value="Genomic_DNA"/>
</dbReference>
<dbReference type="Proteomes" id="UP000694892">
    <property type="component" value="Chromosome 4L"/>
</dbReference>
<organism evidence="1 2">
    <name type="scientific">Xenopus laevis</name>
    <name type="common">African clawed frog</name>
    <dbReference type="NCBI Taxonomy" id="8355"/>
    <lineage>
        <taxon>Eukaryota</taxon>
        <taxon>Metazoa</taxon>
        <taxon>Chordata</taxon>
        <taxon>Craniata</taxon>
        <taxon>Vertebrata</taxon>
        <taxon>Euteleostomi</taxon>
        <taxon>Amphibia</taxon>
        <taxon>Batrachia</taxon>
        <taxon>Anura</taxon>
        <taxon>Pipoidea</taxon>
        <taxon>Pipidae</taxon>
        <taxon>Xenopodinae</taxon>
        <taxon>Xenopus</taxon>
        <taxon>Xenopus</taxon>
    </lineage>
</organism>
<protein>
    <recommendedName>
        <fullName evidence="3">Reverse transcriptase domain-containing protein</fullName>
    </recommendedName>
</protein>
<accession>A0A974D639</accession>
<evidence type="ECO:0008006" key="3">
    <source>
        <dbReference type="Google" id="ProtNLM"/>
    </source>
</evidence>
<reference evidence="2" key="1">
    <citation type="journal article" date="2016" name="Nature">
        <title>Genome evolution in the allotetraploid frog Xenopus laevis.</title>
        <authorList>
            <person name="Session A.M."/>
            <person name="Uno Y."/>
            <person name="Kwon T."/>
            <person name="Chapman J.A."/>
            <person name="Toyoda A."/>
            <person name="Takahashi S."/>
            <person name="Fukui A."/>
            <person name="Hikosaka A."/>
            <person name="Suzuki A."/>
            <person name="Kondo M."/>
            <person name="van Heeringen S.J."/>
            <person name="Quigley I."/>
            <person name="Heinz S."/>
            <person name="Ogino H."/>
            <person name="Ochi H."/>
            <person name="Hellsten U."/>
            <person name="Lyons J.B."/>
            <person name="Simakov O."/>
            <person name="Putnam N."/>
            <person name="Stites J."/>
            <person name="Kuroki Y."/>
            <person name="Tanaka T."/>
            <person name="Michiue T."/>
            <person name="Watanabe M."/>
            <person name="Bogdanovic O."/>
            <person name="Lister R."/>
            <person name="Georgiou G."/>
            <person name="Paranjpe S.S."/>
            <person name="van Kruijsbergen I."/>
            <person name="Shu S."/>
            <person name="Carlson J."/>
            <person name="Kinoshita T."/>
            <person name="Ohta Y."/>
            <person name="Mawaribuchi S."/>
            <person name="Jenkins J."/>
            <person name="Grimwood J."/>
            <person name="Schmutz J."/>
            <person name="Mitros T."/>
            <person name="Mozaffari S.V."/>
            <person name="Suzuki Y."/>
            <person name="Haramoto Y."/>
            <person name="Yamamoto T.S."/>
            <person name="Takagi C."/>
            <person name="Heald R."/>
            <person name="Miller K."/>
            <person name="Haudenschild C."/>
            <person name="Kitzman J."/>
            <person name="Nakayama T."/>
            <person name="Izutsu Y."/>
            <person name="Robert J."/>
            <person name="Fortriede J."/>
            <person name="Burns K."/>
            <person name="Lotay V."/>
            <person name="Karimi K."/>
            <person name="Yasuoka Y."/>
            <person name="Dichmann D.S."/>
            <person name="Flajnik M.F."/>
            <person name="Houston D.W."/>
            <person name="Shendure J."/>
            <person name="DuPasquier L."/>
            <person name="Vize P.D."/>
            <person name="Zorn A.M."/>
            <person name="Ito M."/>
            <person name="Marcotte E.M."/>
            <person name="Wallingford J.B."/>
            <person name="Ito Y."/>
            <person name="Asashima M."/>
            <person name="Ueno N."/>
            <person name="Matsuda Y."/>
            <person name="Veenstra G.J."/>
            <person name="Fujiyama A."/>
            <person name="Harland R.M."/>
            <person name="Taira M."/>
            <person name="Rokhsar D.S."/>
        </authorList>
    </citation>
    <scope>NUCLEOTIDE SEQUENCE [LARGE SCALE GENOMIC DNA]</scope>
    <source>
        <strain evidence="2">J</strain>
    </source>
</reference>
<evidence type="ECO:0000313" key="1">
    <source>
        <dbReference type="EMBL" id="OCT85315.1"/>
    </source>
</evidence>
<name>A0A974D639_XENLA</name>
<dbReference type="PANTHER" id="PTHR21301:SF13">
    <property type="match status" value="1"/>
</dbReference>
<sequence length="334" mass="39336">MKRMGTAVSLYSSIPHNKAMLAVKYHLDKYSGYFERVRDFILEAIWYLLTQNYFAFNVVYYLQSRGTAMGAHFTPMYANLFLGWWEEIHVLGGHNPNLEHIVMYCQFINDLLFVWKGTEECYSEFIPSLENVELNLKYTSCFSTDNIIYLDLSDLYQGWENSHNCAYQAMLRDKFLEKVYDMNTLQDTFKSALLADKERLIKSNEEHKRDREHTSTQPVTLRMKYSNQFGQIKAIVNKNLPVLYDGHRFINFACTPLQLNWCITCSVIQVRDSFECSATHEKYRVNEFINCNTKSVVYLLTWGACYKQYVGCTIRPLKERMREHINSNKSVILR</sequence>
<dbReference type="PANTHER" id="PTHR21301">
    <property type="entry name" value="REVERSE TRANSCRIPTASE"/>
    <property type="match status" value="1"/>
</dbReference>
<proteinExistence type="predicted"/>
<gene>
    <name evidence="1" type="ORF">XELAEV_18023480mg</name>
</gene>